<proteinExistence type="predicted"/>
<keyword evidence="2" id="KW-1185">Reference proteome</keyword>
<dbReference type="Proteomes" id="UP001328733">
    <property type="component" value="Unassembled WGS sequence"/>
</dbReference>
<name>A0AAW9QQX0_9CHRO</name>
<evidence type="ECO:0000313" key="2">
    <source>
        <dbReference type="Proteomes" id="UP001328733"/>
    </source>
</evidence>
<evidence type="ECO:0000313" key="1">
    <source>
        <dbReference type="EMBL" id="MEG3439280.1"/>
    </source>
</evidence>
<dbReference type="EMBL" id="JBAFSM010000044">
    <property type="protein sequence ID" value="MEG3439280.1"/>
    <property type="molecule type" value="Genomic_DNA"/>
</dbReference>
<comment type="caution">
    <text evidence="1">The sequence shown here is derived from an EMBL/GenBank/DDBJ whole genome shotgun (WGS) entry which is preliminary data.</text>
</comment>
<dbReference type="RefSeq" id="WP_332866766.1">
    <property type="nucleotide sequence ID" value="NZ_JBAFSM010000044.1"/>
</dbReference>
<protein>
    <submittedName>
        <fullName evidence="1">Uncharacterized protein</fullName>
    </submittedName>
</protein>
<sequence>MQLKEHTLPIQNKTLSNLLSEFSEECSNVNIFINQLQLPDITSRQKARILAELLTSAIHLQVHRGEDFQELIAEEMESLPDNDE</sequence>
<organism evidence="1 2">
    <name type="scientific">Pannus brasiliensis CCIBt3594</name>
    <dbReference type="NCBI Taxonomy" id="1427578"/>
    <lineage>
        <taxon>Bacteria</taxon>
        <taxon>Bacillati</taxon>
        <taxon>Cyanobacteriota</taxon>
        <taxon>Cyanophyceae</taxon>
        <taxon>Oscillatoriophycideae</taxon>
        <taxon>Chroococcales</taxon>
        <taxon>Microcystaceae</taxon>
        <taxon>Pannus</taxon>
    </lineage>
</organism>
<dbReference type="AlphaFoldDB" id="A0AAW9QQX0"/>
<gene>
    <name evidence="1" type="ORF">V0288_19295</name>
</gene>
<reference evidence="1 2" key="1">
    <citation type="submission" date="2024-01" db="EMBL/GenBank/DDBJ databases">
        <title>Genomic insights into the taxonomy and metabolism of the cyanobacterium Pannus brasiliensis CCIBt3594.</title>
        <authorList>
            <person name="Machado M."/>
            <person name="Botero N.B."/>
            <person name="Andreote A.P.D."/>
            <person name="Feitosa A.M.T."/>
            <person name="Popin R."/>
            <person name="Sivonen K."/>
            <person name="Fiore M.F."/>
        </authorList>
    </citation>
    <scope>NUCLEOTIDE SEQUENCE [LARGE SCALE GENOMIC DNA]</scope>
    <source>
        <strain evidence="1 2">CCIBt3594</strain>
    </source>
</reference>
<accession>A0AAW9QQX0</accession>